<dbReference type="PANTHER" id="PTHR11019:SF199">
    <property type="entry name" value="HTH-TYPE TRANSCRIPTIONAL REGULATOR NIMR"/>
    <property type="match status" value="1"/>
</dbReference>
<dbReference type="InterPro" id="IPR011051">
    <property type="entry name" value="RmlC_Cupin_sf"/>
</dbReference>
<dbReference type="SUPFAM" id="SSF51182">
    <property type="entry name" value="RmlC-like cupins"/>
    <property type="match status" value="1"/>
</dbReference>
<dbReference type="RefSeq" id="WP_357787248.1">
    <property type="nucleotide sequence ID" value="NZ_JBFAKC010000013.1"/>
</dbReference>
<proteinExistence type="predicted"/>
<keyword evidence="6" id="KW-1185">Reference proteome</keyword>
<dbReference type="Proteomes" id="UP001551695">
    <property type="component" value="Unassembled WGS sequence"/>
</dbReference>
<name>A0ABV3G0V5_9NOCA</name>
<gene>
    <name evidence="5" type="ORF">AB0I48_26265</name>
</gene>
<keyword evidence="3" id="KW-0804">Transcription</keyword>
<evidence type="ECO:0000259" key="4">
    <source>
        <dbReference type="PROSITE" id="PS01124"/>
    </source>
</evidence>
<dbReference type="InterPro" id="IPR014710">
    <property type="entry name" value="RmlC-like_jellyroll"/>
</dbReference>
<dbReference type="Gene3D" id="2.60.120.10">
    <property type="entry name" value="Jelly Rolls"/>
    <property type="match status" value="1"/>
</dbReference>
<reference evidence="5 6" key="1">
    <citation type="submission" date="2024-06" db="EMBL/GenBank/DDBJ databases">
        <title>The Natural Products Discovery Center: Release of the First 8490 Sequenced Strains for Exploring Actinobacteria Biosynthetic Diversity.</title>
        <authorList>
            <person name="Kalkreuter E."/>
            <person name="Kautsar S.A."/>
            <person name="Yang D."/>
            <person name="Bader C.D."/>
            <person name="Teijaro C.N."/>
            <person name="Fluegel L."/>
            <person name="Davis C.M."/>
            <person name="Simpson J.R."/>
            <person name="Lauterbach L."/>
            <person name="Steele A.D."/>
            <person name="Gui C."/>
            <person name="Meng S."/>
            <person name="Li G."/>
            <person name="Viehrig K."/>
            <person name="Ye F."/>
            <person name="Su P."/>
            <person name="Kiefer A.F."/>
            <person name="Nichols A."/>
            <person name="Cepeda A.J."/>
            <person name="Yan W."/>
            <person name="Fan B."/>
            <person name="Jiang Y."/>
            <person name="Adhikari A."/>
            <person name="Zheng C.-J."/>
            <person name="Schuster L."/>
            <person name="Cowan T.M."/>
            <person name="Smanski M.J."/>
            <person name="Chevrette M.G."/>
            <person name="De Carvalho L.P.S."/>
            <person name="Shen B."/>
        </authorList>
    </citation>
    <scope>NUCLEOTIDE SEQUENCE [LARGE SCALE GENOMIC DNA]</scope>
    <source>
        <strain evidence="5 6">NPDC050403</strain>
    </source>
</reference>
<dbReference type="SUPFAM" id="SSF46689">
    <property type="entry name" value="Homeodomain-like"/>
    <property type="match status" value="1"/>
</dbReference>
<dbReference type="PROSITE" id="PS00041">
    <property type="entry name" value="HTH_ARAC_FAMILY_1"/>
    <property type="match status" value="1"/>
</dbReference>
<evidence type="ECO:0000256" key="3">
    <source>
        <dbReference type="ARBA" id="ARBA00023163"/>
    </source>
</evidence>
<dbReference type="PANTHER" id="PTHR11019">
    <property type="entry name" value="HTH-TYPE TRANSCRIPTIONAL REGULATOR NIMR"/>
    <property type="match status" value="1"/>
</dbReference>
<sequence>MSQNGHIPMLSPPRGPTAMIFGAGTLPAGHWFDTHRHPQHQIAWAARGVIAVETAHGHWVLPPTRALWIPGGLAHRTGTADGADMRGIFLDPERTPIAFSAPTMLRVTRLLHELFDHLTNGMPPTPTSTPTRPGVDEYLDPVHDAAARPSYASTRQGEGDPATARAEAVVFDLLEPVEVIPIGAHPPSDPRARQVAAALLRDPADPRTLAEFAAATATSTRTLARLFRAETGIGFGDWRTQIRLAASLPHLAEGMPIARIAARVGYATPSAYVAAFRRTVGVSPGRYFTG</sequence>
<protein>
    <submittedName>
        <fullName evidence="5">Helix-turn-helix transcriptional regulator</fullName>
    </submittedName>
</protein>
<comment type="caution">
    <text evidence="5">The sequence shown here is derived from an EMBL/GenBank/DDBJ whole genome shotgun (WGS) entry which is preliminary data.</text>
</comment>
<dbReference type="EMBL" id="JBFAKC010000013">
    <property type="protein sequence ID" value="MEV0711076.1"/>
    <property type="molecule type" value="Genomic_DNA"/>
</dbReference>
<dbReference type="PROSITE" id="PS01124">
    <property type="entry name" value="HTH_ARAC_FAMILY_2"/>
    <property type="match status" value="1"/>
</dbReference>
<dbReference type="InterPro" id="IPR018060">
    <property type="entry name" value="HTH_AraC"/>
</dbReference>
<evidence type="ECO:0000313" key="6">
    <source>
        <dbReference type="Proteomes" id="UP001551695"/>
    </source>
</evidence>
<keyword evidence="2" id="KW-0238">DNA-binding</keyword>
<dbReference type="Pfam" id="PF12833">
    <property type="entry name" value="HTH_18"/>
    <property type="match status" value="1"/>
</dbReference>
<dbReference type="Gene3D" id="1.10.10.60">
    <property type="entry name" value="Homeodomain-like"/>
    <property type="match status" value="1"/>
</dbReference>
<evidence type="ECO:0000313" key="5">
    <source>
        <dbReference type="EMBL" id="MEV0711076.1"/>
    </source>
</evidence>
<organism evidence="5 6">
    <name type="scientific">Nocardia aurea</name>
    <dbReference type="NCBI Taxonomy" id="2144174"/>
    <lineage>
        <taxon>Bacteria</taxon>
        <taxon>Bacillati</taxon>
        <taxon>Actinomycetota</taxon>
        <taxon>Actinomycetes</taxon>
        <taxon>Mycobacteriales</taxon>
        <taxon>Nocardiaceae</taxon>
        <taxon>Nocardia</taxon>
    </lineage>
</organism>
<evidence type="ECO:0000256" key="2">
    <source>
        <dbReference type="ARBA" id="ARBA00023125"/>
    </source>
</evidence>
<accession>A0ABV3G0V5</accession>
<feature type="domain" description="HTH araC/xylS-type" evidence="4">
    <location>
        <begin position="193"/>
        <end position="290"/>
    </location>
</feature>
<dbReference type="SMART" id="SM00342">
    <property type="entry name" value="HTH_ARAC"/>
    <property type="match status" value="1"/>
</dbReference>
<dbReference type="InterPro" id="IPR009057">
    <property type="entry name" value="Homeodomain-like_sf"/>
</dbReference>
<dbReference type="InterPro" id="IPR018062">
    <property type="entry name" value="HTH_AraC-typ_CS"/>
</dbReference>
<evidence type="ECO:0000256" key="1">
    <source>
        <dbReference type="ARBA" id="ARBA00023015"/>
    </source>
</evidence>
<dbReference type="CDD" id="cd06124">
    <property type="entry name" value="cupin_NimR-like_N"/>
    <property type="match status" value="1"/>
</dbReference>
<keyword evidence="1" id="KW-0805">Transcription regulation</keyword>